<accession>A0ABD0TAH4</accession>
<dbReference type="InterPro" id="IPR050468">
    <property type="entry name" value="Cuticle_Struct_Prot"/>
</dbReference>
<keyword evidence="7" id="KW-1185">Reference proteome</keyword>
<dbReference type="PROSITE" id="PS51155">
    <property type="entry name" value="CHIT_BIND_RR_2"/>
    <property type="match status" value="1"/>
</dbReference>
<evidence type="ECO:0008006" key="9">
    <source>
        <dbReference type="Google" id="ProtNLM"/>
    </source>
</evidence>
<feature type="signal peptide" evidence="4">
    <location>
        <begin position="1"/>
        <end position="17"/>
    </location>
</feature>
<evidence type="ECO:0000256" key="2">
    <source>
        <dbReference type="ARBA" id="ARBA00022729"/>
    </source>
</evidence>
<evidence type="ECO:0000256" key="1">
    <source>
        <dbReference type="ARBA" id="ARBA00022460"/>
    </source>
</evidence>
<evidence type="ECO:0000313" key="8">
    <source>
        <dbReference type="Proteomes" id="UP001549921"/>
    </source>
</evidence>
<evidence type="ECO:0000256" key="4">
    <source>
        <dbReference type="SAM" id="SignalP"/>
    </source>
</evidence>
<evidence type="ECO:0000256" key="3">
    <source>
        <dbReference type="PROSITE-ProRule" id="PRU00497"/>
    </source>
</evidence>
<dbReference type="EMBL" id="JBEUOH010000007">
    <property type="protein sequence ID" value="KAL0892188.1"/>
    <property type="molecule type" value="Genomic_DNA"/>
</dbReference>
<dbReference type="Pfam" id="PF00379">
    <property type="entry name" value="Chitin_bind_4"/>
    <property type="match status" value="1"/>
</dbReference>
<comment type="caution">
    <text evidence="5">The sequence shown here is derived from an EMBL/GenBank/DDBJ whole genome shotgun (WGS) entry which is preliminary data.</text>
</comment>
<organism evidence="5 8">
    <name type="scientific">Loxostege sticticalis</name>
    <name type="common">Beet webworm moth</name>
    <dbReference type="NCBI Taxonomy" id="481309"/>
    <lineage>
        <taxon>Eukaryota</taxon>
        <taxon>Metazoa</taxon>
        <taxon>Ecdysozoa</taxon>
        <taxon>Arthropoda</taxon>
        <taxon>Hexapoda</taxon>
        <taxon>Insecta</taxon>
        <taxon>Pterygota</taxon>
        <taxon>Neoptera</taxon>
        <taxon>Endopterygota</taxon>
        <taxon>Lepidoptera</taxon>
        <taxon>Glossata</taxon>
        <taxon>Ditrysia</taxon>
        <taxon>Pyraloidea</taxon>
        <taxon>Crambidae</taxon>
        <taxon>Pyraustinae</taxon>
        <taxon>Loxostege</taxon>
    </lineage>
</organism>
<evidence type="ECO:0000313" key="5">
    <source>
        <dbReference type="EMBL" id="KAL0840386.1"/>
    </source>
</evidence>
<dbReference type="PRINTS" id="PR00947">
    <property type="entry name" value="CUTICLE"/>
</dbReference>
<dbReference type="PROSITE" id="PS00233">
    <property type="entry name" value="CHIT_BIND_RR_1"/>
    <property type="match status" value="1"/>
</dbReference>
<dbReference type="PANTHER" id="PTHR10380:SF173">
    <property type="entry name" value="CUTICULAR PROTEIN 47EF, ISOFORM C-RELATED"/>
    <property type="match status" value="1"/>
</dbReference>
<feature type="chain" id="PRO_5044722928" description="Larval cuticle protein LCP-22" evidence="4">
    <location>
        <begin position="18"/>
        <end position="170"/>
    </location>
</feature>
<keyword evidence="2 4" id="KW-0732">Signal</keyword>
<protein>
    <recommendedName>
        <fullName evidence="9">Larval cuticle protein LCP-22</fullName>
    </recommendedName>
</protein>
<dbReference type="InterPro" id="IPR031311">
    <property type="entry name" value="CHIT_BIND_RR_consensus"/>
</dbReference>
<dbReference type="AlphaFoldDB" id="A0ABD0TAH4"/>
<dbReference type="InterPro" id="IPR000618">
    <property type="entry name" value="Insect_cuticle"/>
</dbReference>
<evidence type="ECO:0000313" key="6">
    <source>
        <dbReference type="EMBL" id="KAL0892188.1"/>
    </source>
</evidence>
<reference evidence="7 8" key="1">
    <citation type="submission" date="2024-06" db="EMBL/GenBank/DDBJ databases">
        <title>A chromosome-level genome assembly of beet webworm, Loxostege sticticalis.</title>
        <authorList>
            <person name="Zhang Y."/>
        </authorList>
    </citation>
    <scope>NUCLEOTIDE SEQUENCE [LARGE SCALE GENOMIC DNA]</scope>
    <source>
        <strain evidence="6">AQ026</strain>
        <strain evidence="5">AQ028</strain>
        <tissue evidence="5">Male pupae</tissue>
        <tissue evidence="6">Whole body</tissue>
    </source>
</reference>
<proteinExistence type="predicted"/>
<dbReference type="PANTHER" id="PTHR10380">
    <property type="entry name" value="CUTICLE PROTEIN"/>
    <property type="match status" value="1"/>
</dbReference>
<keyword evidence="1 3" id="KW-0193">Cuticle</keyword>
<evidence type="ECO:0000313" key="7">
    <source>
        <dbReference type="Proteomes" id="UP001549920"/>
    </source>
</evidence>
<dbReference type="GO" id="GO:0042302">
    <property type="term" value="F:structural constituent of cuticle"/>
    <property type="evidence" value="ECO:0007669"/>
    <property type="project" value="UniProtKB-UniRule"/>
</dbReference>
<gene>
    <name evidence="6" type="ORF">ABMA27_015376</name>
    <name evidence="5" type="ORF">ABMA28_015643</name>
</gene>
<name>A0ABD0TAH4_LOXSC</name>
<sequence>MKLAIVVLACVVAAANAQFGRANAFASFGTTPNPFRYKPAPPPRPVVPLPDPVRVAPRVYNGDARNANILRSGNEINPDGSYNYFYETDNGIAAQEQGTPRNFGGNPPVVPDVAQGSFSWTSPEGQVVSITYVADENGYQPQGAAIPTPPPVPPQIARALEYIARNAPRK</sequence>
<dbReference type="EMBL" id="JBEDNZ010000007">
    <property type="protein sequence ID" value="KAL0840386.1"/>
    <property type="molecule type" value="Genomic_DNA"/>
</dbReference>
<dbReference type="Proteomes" id="UP001549920">
    <property type="component" value="Unassembled WGS sequence"/>
</dbReference>
<dbReference type="Proteomes" id="UP001549921">
    <property type="component" value="Unassembled WGS sequence"/>
</dbReference>